<dbReference type="SMART" id="SM00185">
    <property type="entry name" value="ARM"/>
    <property type="match status" value="5"/>
</dbReference>
<feature type="repeat" description="ARM" evidence="8">
    <location>
        <begin position="693"/>
        <end position="734"/>
    </location>
</feature>
<dbReference type="InterPro" id="IPR003613">
    <property type="entry name" value="Ubox_domain"/>
</dbReference>
<dbReference type="Pfam" id="PF25240">
    <property type="entry name" value="PUB2_N"/>
    <property type="match status" value="1"/>
</dbReference>
<dbReference type="SUPFAM" id="SSF57850">
    <property type="entry name" value="RING/U-box"/>
    <property type="match status" value="1"/>
</dbReference>
<dbReference type="PANTHER" id="PTHR23315:SF7">
    <property type="entry name" value="U-BOX DOMAIN-CONTAINING PROTEIN 4"/>
    <property type="match status" value="1"/>
</dbReference>
<dbReference type="Pfam" id="PF04564">
    <property type="entry name" value="U-box"/>
    <property type="match status" value="1"/>
</dbReference>
<dbReference type="InterPro" id="IPR058678">
    <property type="entry name" value="ARM_PUB"/>
</dbReference>
<accession>A0A8S0R1L7</accession>
<dbReference type="InterPro" id="IPR011989">
    <property type="entry name" value="ARM-like"/>
</dbReference>
<dbReference type="InterPro" id="IPR016024">
    <property type="entry name" value="ARM-type_fold"/>
</dbReference>
<comment type="pathway">
    <text evidence="3">Protein modification; protein ubiquitination.</text>
</comment>
<dbReference type="PANTHER" id="PTHR23315">
    <property type="entry name" value="U BOX DOMAIN-CONTAINING"/>
    <property type="match status" value="1"/>
</dbReference>
<dbReference type="OrthoDB" id="7537227at2759"/>
<dbReference type="SMART" id="SM00504">
    <property type="entry name" value="Ubox"/>
    <property type="match status" value="1"/>
</dbReference>
<protein>
    <recommendedName>
        <fullName evidence="4">RING-type E3 ubiquitin transferase</fullName>
        <ecNumber evidence="4">2.3.2.27</ecNumber>
    </recommendedName>
</protein>
<evidence type="ECO:0000256" key="2">
    <source>
        <dbReference type="ARBA" id="ARBA00003861"/>
    </source>
</evidence>
<feature type="compositionally biased region" description="Polar residues" evidence="9">
    <location>
        <begin position="400"/>
        <end position="413"/>
    </location>
</feature>
<dbReference type="AlphaFoldDB" id="A0A8S0R1L7"/>
<evidence type="ECO:0000256" key="6">
    <source>
        <dbReference type="ARBA" id="ARBA00022737"/>
    </source>
</evidence>
<evidence type="ECO:0000256" key="1">
    <source>
        <dbReference type="ARBA" id="ARBA00000900"/>
    </source>
</evidence>
<dbReference type="Pfam" id="PF25598">
    <property type="entry name" value="ARM_PUB"/>
    <property type="match status" value="1"/>
</dbReference>
<evidence type="ECO:0000259" key="10">
    <source>
        <dbReference type="PROSITE" id="PS51698"/>
    </source>
</evidence>
<evidence type="ECO:0000313" key="11">
    <source>
        <dbReference type="EMBL" id="CAA2972507.1"/>
    </source>
</evidence>
<dbReference type="Proteomes" id="UP000594638">
    <property type="component" value="Unassembled WGS sequence"/>
</dbReference>
<dbReference type="Gramene" id="OE9A110691T3">
    <property type="protein sequence ID" value="OE9A110691C3"/>
    <property type="gene ID" value="OE9A110691"/>
</dbReference>
<evidence type="ECO:0000256" key="9">
    <source>
        <dbReference type="SAM" id="MobiDB-lite"/>
    </source>
</evidence>
<feature type="repeat" description="ARM" evidence="8">
    <location>
        <begin position="570"/>
        <end position="612"/>
    </location>
</feature>
<feature type="domain" description="U-box" evidence="10">
    <location>
        <begin position="239"/>
        <end position="313"/>
    </location>
</feature>
<dbReference type="InterPro" id="IPR057314">
    <property type="entry name" value="PUB2-4-like_N"/>
</dbReference>
<dbReference type="GO" id="GO:0016567">
    <property type="term" value="P:protein ubiquitination"/>
    <property type="evidence" value="ECO:0007669"/>
    <property type="project" value="InterPro"/>
</dbReference>
<keyword evidence="12" id="KW-1185">Reference proteome</keyword>
<keyword evidence="5" id="KW-0808">Transferase</keyword>
<comment type="caution">
    <text evidence="11">The sequence shown here is derived from an EMBL/GenBank/DDBJ whole genome shotgun (WGS) entry which is preliminary data.</text>
</comment>
<dbReference type="Gene3D" id="3.30.40.10">
    <property type="entry name" value="Zinc/RING finger domain, C3HC4 (zinc finger)"/>
    <property type="match status" value="1"/>
</dbReference>
<dbReference type="GO" id="GO:0061630">
    <property type="term" value="F:ubiquitin protein ligase activity"/>
    <property type="evidence" value="ECO:0007669"/>
    <property type="project" value="UniProtKB-EC"/>
</dbReference>
<evidence type="ECO:0000313" key="12">
    <source>
        <dbReference type="Proteomes" id="UP000594638"/>
    </source>
</evidence>
<comment type="function">
    <text evidence="2">Functions as an E3 ubiquitin ligase.</text>
</comment>
<comment type="catalytic activity">
    <reaction evidence="1">
        <text>S-ubiquitinyl-[E2 ubiquitin-conjugating enzyme]-L-cysteine + [acceptor protein]-L-lysine = [E2 ubiquitin-conjugating enzyme]-L-cysteine + N(6)-ubiquitinyl-[acceptor protein]-L-lysine.</text>
        <dbReference type="EC" id="2.3.2.27"/>
    </reaction>
</comment>
<sequence>MYQGMAISLLESLLNNITRFFQLASCEGIKYEPVEKYHQKIVERLKLLKPILDAFVDAEIASDEMFQKALARLYQSVGELRERFEKWQPLMSKFYLVLRVESLMTKIETCSLEITELLKPSDQFEAVELSVAPLEHHAQKIKHMGHEGTSSIIMKAIKDHMDGAGASSENLAVLTDILSLKSNQEVLIEAVALEKLKETAEHAGKCDEIEHIDHMIALVTHMHEHLVMVKLSQTCNPVPIPAYFFCPLSLELMVDPVIIASGQTYERAFIQKWIDLGFTVCPKTRQALSHTTLTPNNTVKGVIANWHESNNMKLPDPEKYSGARRAHHSTAADPTVSLSSPIKRSISTNGFLREVSSASHPHSLSENSLSGAGIDENDTLDIGRISMRCCEDTTDHSGERSLNTGDKLSMSPSRDSDAYGEELSFYGMINLDACTLSNFNSSHGTPGVGNDVALQDAAYCSDASGELISEPQPASNLGAPPSEPDLSSRLETGSHCQTIGPEALKKFIPSVVASPAVELRADFLEVETQVRKLVEDLKNTSLDAQKNATAELRLLAKHDTDNRILIANFGAISLLVNLLRSTDSLVQENAVTALLNLSINVENKAAIANADAIEPLIHVLESGSLEAKQNAAATLYSLSVIEENKIKIGRSRAIKPLVDLLGNGTSGGKKDALKALFNLSKFRQNQIRIVQAGAVKYLIELVDPAEGMVDKAVALLSNLANTYEGRVRIGQDGGIPVLVEVVELGSARAKENAAASLLQLCTKCGRYCKEALLEGAIPPLVALSLSGTIRAKEKAQALLNYIRNQRRSR</sequence>
<evidence type="ECO:0000256" key="3">
    <source>
        <dbReference type="ARBA" id="ARBA00004906"/>
    </source>
</evidence>
<name>A0A8S0R1L7_OLEEU</name>
<dbReference type="CDD" id="cd16664">
    <property type="entry name" value="RING-Ubox_PUB"/>
    <property type="match status" value="1"/>
</dbReference>
<reference evidence="11 12" key="1">
    <citation type="submission" date="2019-12" db="EMBL/GenBank/DDBJ databases">
        <authorList>
            <person name="Alioto T."/>
            <person name="Alioto T."/>
            <person name="Gomez Garrido J."/>
        </authorList>
    </citation>
    <scope>NUCLEOTIDE SEQUENCE [LARGE SCALE GENOMIC DNA]</scope>
</reference>
<dbReference type="InterPro" id="IPR013083">
    <property type="entry name" value="Znf_RING/FYVE/PHD"/>
</dbReference>
<feature type="region of interest" description="Disordered" evidence="9">
    <location>
        <begin position="315"/>
        <end position="339"/>
    </location>
</feature>
<dbReference type="SUPFAM" id="SSF48371">
    <property type="entry name" value="ARM repeat"/>
    <property type="match status" value="1"/>
</dbReference>
<organism evidence="11 12">
    <name type="scientific">Olea europaea subsp. europaea</name>
    <dbReference type="NCBI Taxonomy" id="158383"/>
    <lineage>
        <taxon>Eukaryota</taxon>
        <taxon>Viridiplantae</taxon>
        <taxon>Streptophyta</taxon>
        <taxon>Embryophyta</taxon>
        <taxon>Tracheophyta</taxon>
        <taxon>Spermatophyta</taxon>
        <taxon>Magnoliopsida</taxon>
        <taxon>eudicotyledons</taxon>
        <taxon>Gunneridae</taxon>
        <taxon>Pentapetalae</taxon>
        <taxon>asterids</taxon>
        <taxon>lamiids</taxon>
        <taxon>Lamiales</taxon>
        <taxon>Oleaceae</taxon>
        <taxon>Oleeae</taxon>
        <taxon>Olea</taxon>
    </lineage>
</organism>
<dbReference type="EMBL" id="CACTIH010002054">
    <property type="protein sequence ID" value="CAA2972507.1"/>
    <property type="molecule type" value="Genomic_DNA"/>
</dbReference>
<feature type="region of interest" description="Disordered" evidence="9">
    <location>
        <begin position="469"/>
        <end position="492"/>
    </location>
</feature>
<keyword evidence="7" id="KW-0833">Ubl conjugation pathway</keyword>
<evidence type="ECO:0000256" key="4">
    <source>
        <dbReference type="ARBA" id="ARBA00012483"/>
    </source>
</evidence>
<keyword evidence="6" id="KW-0677">Repeat</keyword>
<proteinExistence type="predicted"/>
<evidence type="ECO:0000256" key="8">
    <source>
        <dbReference type="PROSITE-ProRule" id="PRU00259"/>
    </source>
</evidence>
<dbReference type="Gene3D" id="1.25.10.10">
    <property type="entry name" value="Leucine-rich Repeat Variant"/>
    <property type="match status" value="2"/>
</dbReference>
<gene>
    <name evidence="11" type="ORF">OLEA9_A110691</name>
</gene>
<dbReference type="EC" id="2.3.2.27" evidence="4"/>
<dbReference type="PROSITE" id="PS51698">
    <property type="entry name" value="U_BOX"/>
    <property type="match status" value="1"/>
</dbReference>
<evidence type="ECO:0000256" key="7">
    <source>
        <dbReference type="ARBA" id="ARBA00022786"/>
    </source>
</evidence>
<dbReference type="FunFam" id="1.25.10.10:FF:000082">
    <property type="entry name" value="RING-type E3 ubiquitin transferase"/>
    <property type="match status" value="1"/>
</dbReference>
<feature type="region of interest" description="Disordered" evidence="9">
    <location>
        <begin position="392"/>
        <end position="416"/>
    </location>
</feature>
<dbReference type="PROSITE" id="PS50176">
    <property type="entry name" value="ARM_REPEAT"/>
    <property type="match status" value="2"/>
</dbReference>
<dbReference type="InterPro" id="IPR000225">
    <property type="entry name" value="Armadillo"/>
</dbReference>
<dbReference type="InterPro" id="IPR045210">
    <property type="entry name" value="RING-Ubox_PUB"/>
</dbReference>
<dbReference type="Gramene" id="OE9A110691T6">
    <property type="protein sequence ID" value="OE9A110691C6"/>
    <property type="gene ID" value="OE9A110691"/>
</dbReference>
<evidence type="ECO:0000256" key="5">
    <source>
        <dbReference type="ARBA" id="ARBA00022679"/>
    </source>
</evidence>